<keyword evidence="2 5" id="KW-0479">Metal-binding</keyword>
<feature type="domain" description="Fe2OG dioxygenase" evidence="6">
    <location>
        <begin position="210"/>
        <end position="313"/>
    </location>
</feature>
<dbReference type="GO" id="GO:0016491">
    <property type="term" value="F:oxidoreductase activity"/>
    <property type="evidence" value="ECO:0007669"/>
    <property type="project" value="UniProtKB-KW"/>
</dbReference>
<accession>A0A507R0C7</accession>
<reference evidence="7 8" key="1">
    <citation type="submission" date="2019-06" db="EMBL/GenBank/DDBJ databases">
        <title>Wine fermentation using esterase from Monascus purpureus.</title>
        <authorList>
            <person name="Geng C."/>
            <person name="Zhang Y."/>
        </authorList>
    </citation>
    <scope>NUCLEOTIDE SEQUENCE [LARGE SCALE GENOMIC DNA]</scope>
    <source>
        <strain evidence="7">HQ1</strain>
    </source>
</reference>
<dbReference type="OrthoDB" id="288590at2759"/>
<dbReference type="InterPro" id="IPR027443">
    <property type="entry name" value="IPNS-like_sf"/>
</dbReference>
<evidence type="ECO:0000256" key="1">
    <source>
        <dbReference type="ARBA" id="ARBA00008056"/>
    </source>
</evidence>
<keyword evidence="8" id="KW-1185">Reference proteome</keyword>
<sequence>MSETTTLKTRFGDLRVQKEIMKGNFDNIPIIDLSNLRSPLLDERRALAKGVYDACTNVGFFYVKNHGISQDLISAVHDAAKRFFALPDEVKMETFIGKSERFRGFSPLYGEHGDKDIYDQQTGSLSEAFDIGYEIAADPRKDPSTDVLPPDTFGLYGGNLWPKDGFLPGVNFKETYLRYFGEVLELSRALLNIFALGLDLSEDYFDSIVKTPGCISRMLHYLPQPVPGEEKVGIEAHTDFECFTILSQEEVPALQVLNAHNQWVEAPPIPGTFVVNIGDFFTFWTNGIFRSTLHRAINLTGKERYSIPFFFGVDYDASVSVLSNCVAASPKQPGTVISAHIKAGDYVRRRLANTYVGFGEEAPGKDGALDVPA</sequence>
<evidence type="ECO:0000256" key="5">
    <source>
        <dbReference type="RuleBase" id="RU003682"/>
    </source>
</evidence>
<dbReference type="GO" id="GO:0046872">
    <property type="term" value="F:metal ion binding"/>
    <property type="evidence" value="ECO:0007669"/>
    <property type="project" value="UniProtKB-KW"/>
</dbReference>
<keyword evidence="3 5" id="KW-0560">Oxidoreductase</keyword>
<dbReference type="SUPFAM" id="SSF51197">
    <property type="entry name" value="Clavaminate synthase-like"/>
    <property type="match status" value="1"/>
</dbReference>
<evidence type="ECO:0000256" key="3">
    <source>
        <dbReference type="ARBA" id="ARBA00023002"/>
    </source>
</evidence>
<dbReference type="PROSITE" id="PS51471">
    <property type="entry name" value="FE2OG_OXY"/>
    <property type="match status" value="1"/>
</dbReference>
<comment type="caution">
    <text evidence="7">The sequence shown here is derived from an EMBL/GenBank/DDBJ whole genome shotgun (WGS) entry which is preliminary data.</text>
</comment>
<protein>
    <recommendedName>
        <fullName evidence="6">Fe2OG dioxygenase domain-containing protein</fullName>
    </recommendedName>
</protein>
<dbReference type="InterPro" id="IPR044861">
    <property type="entry name" value="IPNS-like_FE2OG_OXY"/>
</dbReference>
<evidence type="ECO:0000313" key="8">
    <source>
        <dbReference type="Proteomes" id="UP000319663"/>
    </source>
</evidence>
<dbReference type="Gene3D" id="2.60.120.330">
    <property type="entry name" value="B-lactam Antibiotic, Isopenicillin N Synthase, Chain"/>
    <property type="match status" value="1"/>
</dbReference>
<dbReference type="PANTHER" id="PTHR10209">
    <property type="entry name" value="OXIDOREDUCTASE, 2OG-FE II OXYGENASE FAMILY PROTEIN"/>
    <property type="match status" value="1"/>
</dbReference>
<dbReference type="Pfam" id="PF14226">
    <property type="entry name" value="DIOX_N"/>
    <property type="match status" value="1"/>
</dbReference>
<dbReference type="Proteomes" id="UP000319663">
    <property type="component" value="Unassembled WGS sequence"/>
</dbReference>
<dbReference type="GO" id="GO:0044283">
    <property type="term" value="P:small molecule biosynthetic process"/>
    <property type="evidence" value="ECO:0007669"/>
    <property type="project" value="UniProtKB-ARBA"/>
</dbReference>
<evidence type="ECO:0000256" key="4">
    <source>
        <dbReference type="ARBA" id="ARBA00023004"/>
    </source>
</evidence>
<dbReference type="PRINTS" id="PR00682">
    <property type="entry name" value="IPNSYNTHASE"/>
</dbReference>
<dbReference type="InterPro" id="IPR005123">
    <property type="entry name" value="Oxoglu/Fe-dep_dioxygenase_dom"/>
</dbReference>
<name>A0A507R0C7_MONPU</name>
<dbReference type="PANTHER" id="PTHR10209:SF804">
    <property type="entry name" value="FE2OG DIOXYGENASE DOMAIN-CONTAINING PROTEIN"/>
    <property type="match status" value="1"/>
</dbReference>
<comment type="similarity">
    <text evidence="1 5">Belongs to the iron/ascorbate-dependent oxidoreductase family.</text>
</comment>
<organism evidence="7 8">
    <name type="scientific">Monascus purpureus</name>
    <name type="common">Red mold</name>
    <name type="synonym">Monascus anka</name>
    <dbReference type="NCBI Taxonomy" id="5098"/>
    <lineage>
        <taxon>Eukaryota</taxon>
        <taxon>Fungi</taxon>
        <taxon>Dikarya</taxon>
        <taxon>Ascomycota</taxon>
        <taxon>Pezizomycotina</taxon>
        <taxon>Eurotiomycetes</taxon>
        <taxon>Eurotiomycetidae</taxon>
        <taxon>Eurotiales</taxon>
        <taxon>Aspergillaceae</taxon>
        <taxon>Monascus</taxon>
    </lineage>
</organism>
<dbReference type="STRING" id="5098.A0A507R0C7"/>
<dbReference type="AlphaFoldDB" id="A0A507R0C7"/>
<gene>
    <name evidence="7" type="ORF">MPDQ_005461</name>
</gene>
<keyword evidence="4 5" id="KW-0408">Iron</keyword>
<evidence type="ECO:0000256" key="2">
    <source>
        <dbReference type="ARBA" id="ARBA00022723"/>
    </source>
</evidence>
<dbReference type="EMBL" id="VIFY01000039">
    <property type="protein sequence ID" value="TQB73814.1"/>
    <property type="molecule type" value="Genomic_DNA"/>
</dbReference>
<dbReference type="InterPro" id="IPR026992">
    <property type="entry name" value="DIOX_N"/>
</dbReference>
<evidence type="ECO:0000259" key="6">
    <source>
        <dbReference type="PROSITE" id="PS51471"/>
    </source>
</evidence>
<proteinExistence type="inferred from homology"/>
<dbReference type="Pfam" id="PF03171">
    <property type="entry name" value="2OG-FeII_Oxy"/>
    <property type="match status" value="1"/>
</dbReference>
<evidence type="ECO:0000313" key="7">
    <source>
        <dbReference type="EMBL" id="TQB73814.1"/>
    </source>
</evidence>